<dbReference type="EMBL" id="CP040602">
    <property type="protein sequence ID" value="QCU90853.1"/>
    <property type="molecule type" value="Genomic_DNA"/>
</dbReference>
<organism evidence="2 3">
    <name type="scientific">Thiomicrorhabdus sediminis</name>
    <dbReference type="NCBI Taxonomy" id="2580412"/>
    <lineage>
        <taxon>Bacteria</taxon>
        <taxon>Pseudomonadati</taxon>
        <taxon>Pseudomonadota</taxon>
        <taxon>Gammaproteobacteria</taxon>
        <taxon>Thiotrichales</taxon>
        <taxon>Piscirickettsiaceae</taxon>
        <taxon>Thiomicrorhabdus</taxon>
    </lineage>
</organism>
<proteinExistence type="predicted"/>
<dbReference type="InterPro" id="IPR009875">
    <property type="entry name" value="PilZ_domain"/>
</dbReference>
<dbReference type="KEGG" id="thig:FE785_09540"/>
<name>A0A4V1HI06_9GAMM</name>
<accession>A0A4V1HI06</accession>
<dbReference type="RefSeq" id="WP_138565527.1">
    <property type="nucleotide sequence ID" value="NZ_CP040602.1"/>
</dbReference>
<protein>
    <submittedName>
        <fullName evidence="2">PilZ domain-containing protein</fullName>
    </submittedName>
</protein>
<reference evidence="2 3" key="1">
    <citation type="submission" date="2019-05" db="EMBL/GenBank/DDBJ databases">
        <title>Thiomicrorhabdus sediminis sp. nov, a novel sulfur-oxidizing bacterium isolated from coastal sediment.</title>
        <authorList>
            <person name="Liu X."/>
        </authorList>
    </citation>
    <scope>NUCLEOTIDE SEQUENCE [LARGE SCALE GENOMIC DNA]</scope>
    <source>
        <strain evidence="2 3">G1</strain>
    </source>
</reference>
<gene>
    <name evidence="2" type="ORF">FE785_09540</name>
</gene>
<sequence length="304" mass="35549">MTNVRRYFRYDVILPMHLEMVDRYGKHVSTSRRQLISEQEEEQLHFLNAQIKAKLDKLYSSNSNAFYIFYSLNQRMSFMWWLIDQLVDTTDPREQRDYRFRLKEDAKFDRPKTGNTSKIGPLIAGLYDQIEDYIRELVSVVDNSVDGKIFKYTAPSKVAFDEKKYVSNLDKLAQQGVIAAKVLRLLVDTLNLQTNVYERLKQAYKGISQPENWMNYRVNLSAGGFSFLSVDPYERFSSMDVFMEINDEVLVCRGKIVSQTASNDQLFPYRIGVEFDLLTTEQEQSITLFEQHKELQDAMVSVPI</sequence>
<dbReference type="AlphaFoldDB" id="A0A4V1HI06"/>
<keyword evidence="3" id="KW-1185">Reference proteome</keyword>
<evidence type="ECO:0000313" key="2">
    <source>
        <dbReference type="EMBL" id="QCU90853.1"/>
    </source>
</evidence>
<dbReference type="GO" id="GO:0035438">
    <property type="term" value="F:cyclic-di-GMP binding"/>
    <property type="evidence" value="ECO:0007669"/>
    <property type="project" value="InterPro"/>
</dbReference>
<evidence type="ECO:0000313" key="3">
    <source>
        <dbReference type="Proteomes" id="UP000304864"/>
    </source>
</evidence>
<dbReference type="OrthoDB" id="5611217at2"/>
<feature type="domain" description="PilZ" evidence="1">
    <location>
        <begin position="211"/>
        <end position="286"/>
    </location>
</feature>
<dbReference type="Pfam" id="PF07238">
    <property type="entry name" value="PilZ"/>
    <property type="match status" value="1"/>
</dbReference>
<evidence type="ECO:0000259" key="1">
    <source>
        <dbReference type="Pfam" id="PF07238"/>
    </source>
</evidence>
<dbReference type="Proteomes" id="UP000304864">
    <property type="component" value="Chromosome"/>
</dbReference>